<gene>
    <name evidence="3" type="ORF">E2C04_17090</name>
    <name evidence="2" type="ORF">GCM10007231_08640</name>
</gene>
<dbReference type="EMBL" id="CP038462">
    <property type="protein sequence ID" value="QCC78486.1"/>
    <property type="molecule type" value="Genomic_DNA"/>
</dbReference>
<dbReference type="Gene3D" id="3.30.310.50">
    <property type="entry name" value="Alpha-D-phosphohexomutase, C-terminal domain"/>
    <property type="match status" value="1"/>
</dbReference>
<keyword evidence="5" id="KW-1185">Reference proteome</keyword>
<reference evidence="2" key="5">
    <citation type="submission" date="2024-05" db="EMBL/GenBank/DDBJ databases">
        <authorList>
            <person name="Sun Q."/>
            <person name="Sedlacek I."/>
        </authorList>
    </citation>
    <scope>NUCLEOTIDE SEQUENCE</scope>
    <source>
        <strain evidence="2">CCM 7403</strain>
    </source>
</reference>
<dbReference type="OrthoDB" id="9806511at2"/>
<reference evidence="3" key="4">
    <citation type="submission" date="2019-03" db="EMBL/GenBank/DDBJ databases">
        <authorList>
            <person name="Huang Y."/>
        </authorList>
    </citation>
    <scope>NUCLEOTIDE SEQUENCE</scope>
    <source>
        <strain evidence="3">JCM 16608</strain>
    </source>
</reference>
<dbReference type="Proteomes" id="UP000297025">
    <property type="component" value="Chromosome"/>
</dbReference>
<dbReference type="Proteomes" id="UP000630594">
    <property type="component" value="Unassembled WGS sequence"/>
</dbReference>
<accession>A0A4P7UEC8</accession>
<proteinExistence type="predicted"/>
<dbReference type="KEGG" id="ndp:E2C04_17090"/>
<dbReference type="AlphaFoldDB" id="A0A4P7UEC8"/>
<dbReference type="Pfam" id="PF09981">
    <property type="entry name" value="DUF2218"/>
    <property type="match status" value="1"/>
</dbReference>
<dbReference type="InterPro" id="IPR014543">
    <property type="entry name" value="UCP028291"/>
</dbReference>
<reference evidence="3 4" key="1">
    <citation type="journal article" date="2008" name="Int. J. Syst. Evol. Microbiol.">
        <title>Nocardioides daphniae sp. nov., isolated from Daphnia cucullata (Crustacea: Cladocera).</title>
        <authorList>
            <person name="Toth E.M."/>
            <person name="Keki Z."/>
            <person name="Homonnay Z.G."/>
            <person name="Borsodi A.K."/>
            <person name="Marialigeti K."/>
            <person name="Schumann P."/>
        </authorList>
    </citation>
    <scope>NUCLEOTIDE SEQUENCE [LARGE SCALE GENOMIC DNA]</scope>
    <source>
        <strain evidence="3 4">JCM 16608</strain>
    </source>
</reference>
<reference evidence="5" key="3">
    <citation type="journal article" date="2019" name="Int. J. Syst. Evol. Microbiol.">
        <title>The Global Catalogue of Microorganisms (GCM) 10K type strain sequencing project: providing services to taxonomists for standard genome sequencing and annotation.</title>
        <authorList>
            <consortium name="The Broad Institute Genomics Platform"/>
            <consortium name="The Broad Institute Genome Sequencing Center for Infectious Disease"/>
            <person name="Wu L."/>
            <person name="Ma J."/>
        </authorList>
    </citation>
    <scope>NUCLEOTIDE SEQUENCE [LARGE SCALE GENOMIC DNA]</scope>
    <source>
        <strain evidence="5">CCM 7403</strain>
    </source>
</reference>
<reference evidence="2" key="2">
    <citation type="journal article" date="2014" name="Int. J. Syst. Evol. Microbiol.">
        <title>Complete genome of a new Firmicutes species belonging to the dominant human colonic microbiota ('Ruminococcus bicirculans') reveals two chromosomes and a selective capacity to utilize plant glucans.</title>
        <authorList>
            <consortium name="NISC Comparative Sequencing Program"/>
            <person name="Wegmann U."/>
            <person name="Louis P."/>
            <person name="Goesmann A."/>
            <person name="Henrissat B."/>
            <person name="Duncan S.H."/>
            <person name="Flint H.J."/>
        </authorList>
    </citation>
    <scope>NUCLEOTIDE SEQUENCE</scope>
    <source>
        <strain evidence="2">CCM 7403</strain>
    </source>
</reference>
<evidence type="ECO:0000313" key="5">
    <source>
        <dbReference type="Proteomes" id="UP000630594"/>
    </source>
</evidence>
<sequence length="115" mass="12485">MSDTHALVPTQRPARYGKQLVNHLGRKQGGEWDESSNTGWVVLGDGRLEASVANEFLDLQLTAPEADLARLEDVVGRHLVRFGARDELVCAWTRADGSEGTTQTAPSESDESAHA</sequence>
<evidence type="ECO:0000256" key="1">
    <source>
        <dbReference type="SAM" id="MobiDB-lite"/>
    </source>
</evidence>
<feature type="region of interest" description="Disordered" evidence="1">
    <location>
        <begin position="94"/>
        <end position="115"/>
    </location>
</feature>
<evidence type="ECO:0000313" key="4">
    <source>
        <dbReference type="Proteomes" id="UP000297025"/>
    </source>
</evidence>
<name>A0A4P7UEC8_9ACTN</name>
<organism evidence="3 4">
    <name type="scientific">Nocardioides daphniae</name>
    <dbReference type="NCBI Taxonomy" id="402297"/>
    <lineage>
        <taxon>Bacteria</taxon>
        <taxon>Bacillati</taxon>
        <taxon>Actinomycetota</taxon>
        <taxon>Actinomycetes</taxon>
        <taxon>Propionibacteriales</taxon>
        <taxon>Nocardioidaceae</taxon>
        <taxon>Nocardioides</taxon>
    </lineage>
</organism>
<evidence type="ECO:0000313" key="2">
    <source>
        <dbReference type="EMBL" id="GGD12015.1"/>
    </source>
</evidence>
<dbReference type="RefSeq" id="WP_135833523.1">
    <property type="nucleotide sequence ID" value="NZ_BMCK01000001.1"/>
</dbReference>
<protein>
    <submittedName>
        <fullName evidence="3">DUF2218 domain-containing protein</fullName>
    </submittedName>
</protein>
<evidence type="ECO:0000313" key="3">
    <source>
        <dbReference type="EMBL" id="QCC78486.1"/>
    </source>
</evidence>
<dbReference type="EMBL" id="BMCK01000001">
    <property type="protein sequence ID" value="GGD12015.1"/>
    <property type="molecule type" value="Genomic_DNA"/>
</dbReference>